<evidence type="ECO:0000313" key="4">
    <source>
        <dbReference type="Proteomes" id="UP000182379"/>
    </source>
</evidence>
<proteinExistence type="inferred from homology"/>
<dbReference type="GO" id="GO:0006351">
    <property type="term" value="P:DNA-templated transcription"/>
    <property type="evidence" value="ECO:0007669"/>
    <property type="project" value="TreeGrafter"/>
</dbReference>
<dbReference type="OMA" id="KVPTERM"/>
<evidence type="ECO:0000313" key="3">
    <source>
        <dbReference type="EMBL" id="SDW51123.1"/>
    </source>
</evidence>
<dbReference type="NCBIfam" id="TIGR02384">
    <property type="entry name" value="RelB_DinJ"/>
    <property type="match status" value="1"/>
</dbReference>
<gene>
    <name evidence="3" type="ORF">SAMN05216495_102103</name>
</gene>
<comment type="similarity">
    <text evidence="1">Belongs to the RelB/DinJ antitoxin family.</text>
</comment>
<accession>A0A1H2U4I1</accession>
<dbReference type="GO" id="GO:0015643">
    <property type="term" value="F:toxic substance binding"/>
    <property type="evidence" value="ECO:0007669"/>
    <property type="project" value="InterPro"/>
</dbReference>
<dbReference type="GeneID" id="88862411"/>
<dbReference type="EMBL" id="FNOP01000002">
    <property type="protein sequence ID" value="SDW51123.1"/>
    <property type="molecule type" value="Genomic_DNA"/>
</dbReference>
<dbReference type="Proteomes" id="UP000182379">
    <property type="component" value="Unassembled WGS sequence"/>
</dbReference>
<sequence>MTTANINVRVDAELKKEAEGLFNDLGLNMSSAITMFLKSAVRCDGIPFQVRRNAFNAETRAALAEYEEMKTHPEKYKRYHSFADLMKDVDNEA</sequence>
<dbReference type="GO" id="GO:0044010">
    <property type="term" value="P:single-species biofilm formation"/>
    <property type="evidence" value="ECO:0007669"/>
    <property type="project" value="InterPro"/>
</dbReference>
<dbReference type="PANTHER" id="PTHR38781:SF1">
    <property type="entry name" value="ANTITOXIN DINJ-RELATED"/>
    <property type="match status" value="1"/>
</dbReference>
<dbReference type="Gene3D" id="1.10.1220.10">
    <property type="entry name" value="Met repressor-like"/>
    <property type="match status" value="1"/>
</dbReference>
<dbReference type="PANTHER" id="PTHR38781">
    <property type="entry name" value="ANTITOXIN DINJ-RELATED"/>
    <property type="match status" value="1"/>
</dbReference>
<dbReference type="InterPro" id="IPR007337">
    <property type="entry name" value="RelB/DinJ"/>
</dbReference>
<organism evidence="3 4">
    <name type="scientific">Acidaminococcus fermentans</name>
    <dbReference type="NCBI Taxonomy" id="905"/>
    <lineage>
        <taxon>Bacteria</taxon>
        <taxon>Bacillati</taxon>
        <taxon>Bacillota</taxon>
        <taxon>Negativicutes</taxon>
        <taxon>Acidaminococcales</taxon>
        <taxon>Acidaminococcaceae</taxon>
        <taxon>Acidaminococcus</taxon>
    </lineage>
</organism>
<evidence type="ECO:0000256" key="2">
    <source>
        <dbReference type="ARBA" id="ARBA00022649"/>
    </source>
</evidence>
<dbReference type="GO" id="GO:0000987">
    <property type="term" value="F:cis-regulatory region sequence-specific DNA binding"/>
    <property type="evidence" value="ECO:0007669"/>
    <property type="project" value="InterPro"/>
</dbReference>
<dbReference type="GO" id="GO:0006355">
    <property type="term" value="P:regulation of DNA-templated transcription"/>
    <property type="evidence" value="ECO:0007669"/>
    <property type="project" value="InterPro"/>
</dbReference>
<dbReference type="InterPro" id="IPR013321">
    <property type="entry name" value="Arc_rbn_hlx_hlx"/>
</dbReference>
<dbReference type="AlphaFoldDB" id="A0A1H2U4I1"/>
<dbReference type="RefSeq" id="WP_012938313.1">
    <property type="nucleotide sequence ID" value="NZ_CALAKB010000042.1"/>
</dbReference>
<keyword evidence="2" id="KW-1277">Toxin-antitoxin system</keyword>
<dbReference type="PIRSF" id="PIRSF003108">
    <property type="entry name" value="DinJ"/>
    <property type="match status" value="1"/>
</dbReference>
<dbReference type="Pfam" id="PF04221">
    <property type="entry name" value="RelB"/>
    <property type="match status" value="1"/>
</dbReference>
<evidence type="ECO:0000256" key="1">
    <source>
        <dbReference type="ARBA" id="ARBA00010562"/>
    </source>
</evidence>
<dbReference type="InterPro" id="IPR026262">
    <property type="entry name" value="DinJ"/>
</dbReference>
<protein>
    <submittedName>
        <fullName evidence="3">DNA-damage-inducible protein J</fullName>
    </submittedName>
</protein>
<comment type="caution">
    <text evidence="3">The sequence shown here is derived from an EMBL/GenBank/DDBJ whole genome shotgun (WGS) entry which is preliminary data.</text>
</comment>
<reference evidence="3 4" key="1">
    <citation type="submission" date="2016-10" db="EMBL/GenBank/DDBJ databases">
        <authorList>
            <person name="Varghese N."/>
            <person name="Submissions S."/>
        </authorList>
    </citation>
    <scope>NUCLEOTIDE SEQUENCE [LARGE SCALE GENOMIC DNA]</scope>
    <source>
        <strain evidence="3 4">WCC6</strain>
    </source>
</reference>
<name>A0A1H2U4I1_ACIFE</name>